<dbReference type="GO" id="GO:0000030">
    <property type="term" value="F:mannosyltransferase activity"/>
    <property type="evidence" value="ECO:0007669"/>
    <property type="project" value="TreeGrafter"/>
</dbReference>
<dbReference type="Pfam" id="PF20178">
    <property type="entry name" value="ToxA_N"/>
    <property type="match status" value="1"/>
</dbReference>
<dbReference type="Proteomes" id="UP000325438">
    <property type="component" value="Unassembled WGS sequence"/>
</dbReference>
<sequence>MAIRFPIQVIREFVNPPTHVPAVEETKIVAPLPPGRSGPAHPLAHARSSYAENANQNSPSQNTESADGTRGQGAGRFALKHNANIDNYIHQHLADFASPEKAIANMLAEKIKQRWGLDVDPDKTYLVTFKNNGDTEKDVVEKITLTQAALKNRQDVPIEDDEGWFRKTAQYFSPLMYGYNQIDHWVKAANTRQAIYQAPKPPASSPYTSATKVAIPVDAFKTLVWDTDRTQLYKNMLDGFWEKHTATYDSLSKISFVKAINLQRLEGTLGPIEAKLAQRALGAAAQKEWSELTVQDFTNPAVKDPDLHIGLLSIYGSQSADLMCVTDKKTQLTLLYIPGNSSPIHRFDNPEQMKKWLAKQASDPVKRESLLTHFSLKDQAHKTFFEGVRQTLEGLGAWSDAQEPGSSFFDRINDWSPDRYITVDAVSGDPFQEVLVRQKARSYSDAENAIVSDNDYTKDKIAQGVEEALKVAMFMTPLAMVMPEAAIALDVFYLAAGATQVGIGIDDVTKGKAAGTDRIVFGVLNAVPPLVTHVGAPLAKALTASRLLNQVSSEGAAAGVEVGAQVTAQTGVQERPFFNPPQRVNGRIGYPMSPVSPPVIVEEFTVPMDDVHKFAMNKNNIFVNGYSCPVKYDVAAGLWRGLNEEGQVKDIFYWREGADQWASGTKAEALVGKRNGPVSLTHKTLKLPMLPSIPSNATQVPKVIHYFWAGNEMPEHLIENIIENSRKSPGYKSVVHVDGNNESVFQKIKSELDHKVGGLEVQDLQKDEAFRELSASNYGEMYQYFRAGQGQNLSASSDVMRVALIKKYGGIYLDTDDTLTVNVGNVVLNAAPNDILLNGHVKYEPADFSGFNTSNFASHADNPLLAEILETSYQRYKANKEWLNANRPLLSSHPTAAEEQVFKIYQKKIFEITGPSMVNDVLHASEYGLLPVSEDLVELMNADVKLPDDYHQRLGQALAYYEPMRSKFGVTIGAEGSMNHSR</sequence>
<dbReference type="RefSeq" id="WP_152749085.1">
    <property type="nucleotide sequence ID" value="NZ_VUBA01000045.1"/>
</dbReference>
<feature type="domain" description="Dermonecrotic toxin N-terminal" evidence="3">
    <location>
        <begin position="93"/>
        <end position="376"/>
    </location>
</feature>
<organism evidence="4 5">
    <name type="scientific">Pseudomonas kitaguniensis</name>
    <dbReference type="NCBI Taxonomy" id="2607908"/>
    <lineage>
        <taxon>Bacteria</taxon>
        <taxon>Pseudomonadati</taxon>
        <taxon>Pseudomonadota</taxon>
        <taxon>Gammaproteobacteria</taxon>
        <taxon>Pseudomonadales</taxon>
        <taxon>Pseudomonadaceae</taxon>
        <taxon>Pseudomonas</taxon>
    </lineage>
</organism>
<proteinExistence type="predicted"/>
<dbReference type="Gene3D" id="3.90.550.20">
    <property type="match status" value="1"/>
</dbReference>
<dbReference type="InterPro" id="IPR046673">
    <property type="entry name" value="ToxA_N"/>
</dbReference>
<name>A0A5N7JRF6_9PSED</name>
<gene>
    <name evidence="4" type="ORF">F0170_08230</name>
</gene>
<protein>
    <submittedName>
        <fullName evidence="4">Sugar-binding protein</fullName>
    </submittedName>
</protein>
<evidence type="ECO:0000256" key="1">
    <source>
        <dbReference type="ARBA" id="ARBA00022679"/>
    </source>
</evidence>
<evidence type="ECO:0000256" key="2">
    <source>
        <dbReference type="SAM" id="MobiDB-lite"/>
    </source>
</evidence>
<dbReference type="PANTHER" id="PTHR32385">
    <property type="entry name" value="MANNOSYL PHOSPHORYLINOSITOL CERAMIDE SYNTHASE"/>
    <property type="match status" value="1"/>
</dbReference>
<dbReference type="SUPFAM" id="SSF53448">
    <property type="entry name" value="Nucleotide-diphospho-sugar transferases"/>
    <property type="match status" value="1"/>
</dbReference>
<feature type="region of interest" description="Disordered" evidence="2">
    <location>
        <begin position="50"/>
        <end position="74"/>
    </location>
</feature>
<evidence type="ECO:0000313" key="4">
    <source>
        <dbReference type="EMBL" id="MPQ83967.1"/>
    </source>
</evidence>
<dbReference type="Pfam" id="PF04488">
    <property type="entry name" value="Gly_transf_sug"/>
    <property type="match status" value="1"/>
</dbReference>
<keyword evidence="1" id="KW-0808">Transferase</keyword>
<dbReference type="GO" id="GO:0016020">
    <property type="term" value="C:membrane"/>
    <property type="evidence" value="ECO:0007669"/>
    <property type="project" value="GOC"/>
</dbReference>
<reference evidence="4 5" key="1">
    <citation type="submission" date="2019-09" db="EMBL/GenBank/DDBJ databases">
        <title>The draft genomes of Allium pathogen Pseudomonas sp.</title>
        <authorList>
            <person name="Fujikawa T."/>
            <person name="Sawada H."/>
        </authorList>
    </citation>
    <scope>NUCLEOTIDE SEQUENCE [LARGE SCALE GENOMIC DNA]</scope>
    <source>
        <strain evidence="4 5">MAFF 730085</strain>
    </source>
</reference>
<dbReference type="GO" id="GO:0051999">
    <property type="term" value="P:mannosyl-inositol phosphorylceramide biosynthetic process"/>
    <property type="evidence" value="ECO:0007669"/>
    <property type="project" value="TreeGrafter"/>
</dbReference>
<evidence type="ECO:0000259" key="3">
    <source>
        <dbReference type="Pfam" id="PF20178"/>
    </source>
</evidence>
<accession>A0A5N7JRF6</accession>
<comment type="caution">
    <text evidence="4">The sequence shown here is derived from an EMBL/GenBank/DDBJ whole genome shotgun (WGS) entry which is preliminary data.</text>
</comment>
<dbReference type="InterPro" id="IPR007577">
    <property type="entry name" value="GlycoTrfase_DXD_sugar-bd_CS"/>
</dbReference>
<evidence type="ECO:0000313" key="5">
    <source>
        <dbReference type="Proteomes" id="UP000325438"/>
    </source>
</evidence>
<feature type="compositionally biased region" description="Polar residues" evidence="2">
    <location>
        <begin position="50"/>
        <end position="66"/>
    </location>
</feature>
<dbReference type="InterPro" id="IPR029044">
    <property type="entry name" value="Nucleotide-diphossugar_trans"/>
</dbReference>
<dbReference type="PANTHER" id="PTHR32385:SF15">
    <property type="entry name" value="INOSITOL PHOSPHOCERAMIDE MANNOSYLTRANSFERASE 1"/>
    <property type="match status" value="1"/>
</dbReference>
<dbReference type="AlphaFoldDB" id="A0A5N7JRF6"/>
<dbReference type="EMBL" id="VUBA01000045">
    <property type="protein sequence ID" value="MPQ83967.1"/>
    <property type="molecule type" value="Genomic_DNA"/>
</dbReference>
<dbReference type="InterPro" id="IPR051706">
    <property type="entry name" value="Glycosyltransferase_domain"/>
</dbReference>